<reference evidence="2" key="1">
    <citation type="journal article" date="2022" name="Mol. Ecol. Resour.">
        <title>The genomes of chicory, endive, great burdock and yacon provide insights into Asteraceae palaeo-polyploidization history and plant inulin production.</title>
        <authorList>
            <person name="Fan W."/>
            <person name="Wang S."/>
            <person name="Wang H."/>
            <person name="Wang A."/>
            <person name="Jiang F."/>
            <person name="Liu H."/>
            <person name="Zhao H."/>
            <person name="Xu D."/>
            <person name="Zhang Y."/>
        </authorList>
    </citation>
    <scope>NUCLEOTIDE SEQUENCE [LARGE SCALE GENOMIC DNA]</scope>
    <source>
        <strain evidence="2">cv. Niubang</strain>
    </source>
</reference>
<protein>
    <submittedName>
        <fullName evidence="1">Uncharacterized protein</fullName>
    </submittedName>
</protein>
<keyword evidence="2" id="KW-1185">Reference proteome</keyword>
<gene>
    <name evidence="1" type="ORF">L6452_07531</name>
</gene>
<reference evidence="1 2" key="2">
    <citation type="journal article" date="2022" name="Mol. Ecol. Resour.">
        <title>The genomes of chicory, endive, great burdock and yacon provide insights into Asteraceae paleo-polyploidization history and plant inulin production.</title>
        <authorList>
            <person name="Fan W."/>
            <person name="Wang S."/>
            <person name="Wang H."/>
            <person name="Wang A."/>
            <person name="Jiang F."/>
            <person name="Liu H."/>
            <person name="Zhao H."/>
            <person name="Xu D."/>
            <person name="Zhang Y."/>
        </authorList>
    </citation>
    <scope>NUCLEOTIDE SEQUENCE [LARGE SCALE GENOMIC DNA]</scope>
    <source>
        <strain evidence="2">cv. Niubang</strain>
    </source>
</reference>
<accession>A0ACB9EL79</accession>
<comment type="caution">
    <text evidence="1">The sequence shown here is derived from an EMBL/GenBank/DDBJ whole genome shotgun (WGS) entry which is preliminary data.</text>
</comment>
<organism evidence="1 2">
    <name type="scientific">Arctium lappa</name>
    <name type="common">Greater burdock</name>
    <name type="synonym">Lappa major</name>
    <dbReference type="NCBI Taxonomy" id="4217"/>
    <lineage>
        <taxon>Eukaryota</taxon>
        <taxon>Viridiplantae</taxon>
        <taxon>Streptophyta</taxon>
        <taxon>Embryophyta</taxon>
        <taxon>Tracheophyta</taxon>
        <taxon>Spermatophyta</taxon>
        <taxon>Magnoliopsida</taxon>
        <taxon>eudicotyledons</taxon>
        <taxon>Gunneridae</taxon>
        <taxon>Pentapetalae</taxon>
        <taxon>asterids</taxon>
        <taxon>campanulids</taxon>
        <taxon>Asterales</taxon>
        <taxon>Asteraceae</taxon>
        <taxon>Carduoideae</taxon>
        <taxon>Cardueae</taxon>
        <taxon>Arctiinae</taxon>
        <taxon>Arctium</taxon>
    </lineage>
</organism>
<proteinExistence type="predicted"/>
<evidence type="ECO:0000313" key="2">
    <source>
        <dbReference type="Proteomes" id="UP001055879"/>
    </source>
</evidence>
<name>A0ACB9EL79_ARCLA</name>
<sequence>MPPSRKKKSIYLVETQTFVKKSIYLVKKMMMMRASMAEVMSVNRLEASGLEGNRSRFPSLISSKHLQVVSTIMADEEPKPLNYVSEIVLKKRKSNEDWANRRKEQLEQRVKKSKRDNFVIKKPEQFIREFRDKESDLIKMKHRGKRPIKASMFPQSKLLFVIRIQGKSDMHPQTRKLLYSLRLRRMFSGVFVKANERILEILQKVEPYVTYGYPNLKSVNELIYKKGLAKVNKQIFPLTDNNIIEQALSEHGIICIEDIVKEIANVGPHFKEVCNFLCPFTLNKPEKALQGKKRPFRDGGDSGNREDQINELIGKMN</sequence>
<evidence type="ECO:0000313" key="1">
    <source>
        <dbReference type="EMBL" id="KAI3759602.1"/>
    </source>
</evidence>
<dbReference type="Proteomes" id="UP001055879">
    <property type="component" value="Linkage Group LG02"/>
</dbReference>
<dbReference type="EMBL" id="CM042048">
    <property type="protein sequence ID" value="KAI3759602.1"/>
    <property type="molecule type" value="Genomic_DNA"/>
</dbReference>